<dbReference type="STRING" id="33114.A0A2G2VH28"/>
<dbReference type="SMART" id="SM00105">
    <property type="entry name" value="ArfGap"/>
    <property type="match status" value="1"/>
</dbReference>
<keyword evidence="4" id="KW-0862">Zinc</keyword>
<dbReference type="Proteomes" id="UP000224567">
    <property type="component" value="Unassembled WGS sequence"/>
</dbReference>
<dbReference type="PANTHER" id="PTHR45686:SF27">
    <property type="entry name" value="ADP-RIBOSYLATION FACTOR GTPASE-ACTIVATING PROTEIN AGD8-RELATED"/>
    <property type="match status" value="1"/>
</dbReference>
<protein>
    <submittedName>
        <fullName evidence="7">ADP-ribosylation factor GTPase-activating protein 2</fullName>
    </submittedName>
</protein>
<evidence type="ECO:0000256" key="4">
    <source>
        <dbReference type="ARBA" id="ARBA00022833"/>
    </source>
</evidence>
<keyword evidence="1" id="KW-0343">GTPase activation</keyword>
<dbReference type="SUPFAM" id="SSF57863">
    <property type="entry name" value="ArfGap/RecO-like zinc finger"/>
    <property type="match status" value="1"/>
</dbReference>
<evidence type="ECO:0000259" key="6">
    <source>
        <dbReference type="PROSITE" id="PS50115"/>
    </source>
</evidence>
<dbReference type="InterPro" id="IPR038508">
    <property type="entry name" value="ArfGAP_dom_sf"/>
</dbReference>
<reference evidence="8" key="2">
    <citation type="journal article" date="2017" name="J. Anim. Genet.">
        <title>Multiple reference genome sequences of hot pepper reveal the massive evolution of plant disease resistance genes by retroduplication.</title>
        <authorList>
            <person name="Kim S."/>
            <person name="Park J."/>
            <person name="Yeom S.-I."/>
            <person name="Kim Y.-M."/>
            <person name="Seo E."/>
            <person name="Kim K.-T."/>
            <person name="Kim M.-S."/>
            <person name="Lee J.M."/>
            <person name="Cheong K."/>
            <person name="Shin H.-S."/>
            <person name="Kim S.-B."/>
            <person name="Han K."/>
            <person name="Lee J."/>
            <person name="Park M."/>
            <person name="Lee H.-A."/>
            <person name="Lee H.-Y."/>
            <person name="Lee Y."/>
            <person name="Oh S."/>
            <person name="Lee J.H."/>
            <person name="Choi E."/>
            <person name="Choi E."/>
            <person name="Lee S.E."/>
            <person name="Jeon J."/>
            <person name="Kim H."/>
            <person name="Choi G."/>
            <person name="Song H."/>
            <person name="Lee J."/>
            <person name="Lee S.-C."/>
            <person name="Kwon J.-K."/>
            <person name="Lee H.-Y."/>
            <person name="Koo N."/>
            <person name="Hong Y."/>
            <person name="Kim R.W."/>
            <person name="Kang W.-H."/>
            <person name="Huh J.H."/>
            <person name="Kang B.-C."/>
            <person name="Yang T.-J."/>
            <person name="Lee Y.-H."/>
            <person name="Bennetzen J.L."/>
            <person name="Choi D."/>
        </authorList>
    </citation>
    <scope>NUCLEOTIDE SEQUENCE [LARGE SCALE GENOMIC DNA]</scope>
    <source>
        <strain evidence="8">cv. PBC81</strain>
    </source>
</reference>
<evidence type="ECO:0000256" key="1">
    <source>
        <dbReference type="ARBA" id="ARBA00022468"/>
    </source>
</evidence>
<evidence type="ECO:0000256" key="2">
    <source>
        <dbReference type="ARBA" id="ARBA00022723"/>
    </source>
</evidence>
<keyword evidence="2" id="KW-0479">Metal-binding</keyword>
<proteinExistence type="predicted"/>
<feature type="domain" description="Arf-GAP" evidence="6">
    <location>
        <begin position="10"/>
        <end position="73"/>
    </location>
</feature>
<dbReference type="GO" id="GO:0008270">
    <property type="term" value="F:zinc ion binding"/>
    <property type="evidence" value="ECO:0007669"/>
    <property type="project" value="UniProtKB-KW"/>
</dbReference>
<organism evidence="7 8">
    <name type="scientific">Capsicum baccatum</name>
    <name type="common">Peruvian pepper</name>
    <dbReference type="NCBI Taxonomy" id="33114"/>
    <lineage>
        <taxon>Eukaryota</taxon>
        <taxon>Viridiplantae</taxon>
        <taxon>Streptophyta</taxon>
        <taxon>Embryophyta</taxon>
        <taxon>Tracheophyta</taxon>
        <taxon>Spermatophyta</taxon>
        <taxon>Magnoliopsida</taxon>
        <taxon>eudicotyledons</taxon>
        <taxon>Gunneridae</taxon>
        <taxon>Pentapetalae</taxon>
        <taxon>asterids</taxon>
        <taxon>lamiids</taxon>
        <taxon>Solanales</taxon>
        <taxon>Solanaceae</taxon>
        <taxon>Solanoideae</taxon>
        <taxon>Capsiceae</taxon>
        <taxon>Capsicum</taxon>
    </lineage>
</organism>
<dbReference type="InterPro" id="IPR001164">
    <property type="entry name" value="ArfGAP_dom"/>
</dbReference>
<dbReference type="InterPro" id="IPR037278">
    <property type="entry name" value="ARFGAP/RecO"/>
</dbReference>
<keyword evidence="8" id="KW-1185">Reference proteome</keyword>
<reference evidence="7 8" key="1">
    <citation type="journal article" date="2017" name="Genome Biol.">
        <title>New reference genome sequences of hot pepper reveal the massive evolution of plant disease-resistance genes by retroduplication.</title>
        <authorList>
            <person name="Kim S."/>
            <person name="Park J."/>
            <person name="Yeom S.I."/>
            <person name="Kim Y.M."/>
            <person name="Seo E."/>
            <person name="Kim K.T."/>
            <person name="Kim M.S."/>
            <person name="Lee J.M."/>
            <person name="Cheong K."/>
            <person name="Shin H.S."/>
            <person name="Kim S.B."/>
            <person name="Han K."/>
            <person name="Lee J."/>
            <person name="Park M."/>
            <person name="Lee H.A."/>
            <person name="Lee H.Y."/>
            <person name="Lee Y."/>
            <person name="Oh S."/>
            <person name="Lee J.H."/>
            <person name="Choi E."/>
            <person name="Choi E."/>
            <person name="Lee S.E."/>
            <person name="Jeon J."/>
            <person name="Kim H."/>
            <person name="Choi G."/>
            <person name="Song H."/>
            <person name="Lee J."/>
            <person name="Lee S.C."/>
            <person name="Kwon J.K."/>
            <person name="Lee H.Y."/>
            <person name="Koo N."/>
            <person name="Hong Y."/>
            <person name="Kim R.W."/>
            <person name="Kang W.H."/>
            <person name="Huh J.H."/>
            <person name="Kang B.C."/>
            <person name="Yang T.J."/>
            <person name="Lee Y.H."/>
            <person name="Bennetzen J.L."/>
            <person name="Choi D."/>
        </authorList>
    </citation>
    <scope>NUCLEOTIDE SEQUENCE [LARGE SCALE GENOMIC DNA]</scope>
    <source>
        <strain evidence="8">cv. PBC81</strain>
    </source>
</reference>
<dbReference type="AlphaFoldDB" id="A0A2G2VH28"/>
<name>A0A2G2VH28_CAPBA</name>
<dbReference type="PROSITE" id="PS50115">
    <property type="entry name" value="ARFGAP"/>
    <property type="match status" value="1"/>
</dbReference>
<comment type="caution">
    <text evidence="7">The sequence shown here is derived from an EMBL/GenBank/DDBJ whole genome shotgun (WGS) entry which is preliminary data.</text>
</comment>
<dbReference type="EMBL" id="MLFT02000012">
    <property type="protein sequence ID" value="PHT32284.1"/>
    <property type="molecule type" value="Genomic_DNA"/>
</dbReference>
<dbReference type="GO" id="GO:0005096">
    <property type="term" value="F:GTPase activator activity"/>
    <property type="evidence" value="ECO:0007669"/>
    <property type="project" value="UniProtKB-KW"/>
</dbReference>
<evidence type="ECO:0000313" key="7">
    <source>
        <dbReference type="EMBL" id="PHT32284.1"/>
    </source>
</evidence>
<keyword evidence="3 5" id="KW-0863">Zinc-finger</keyword>
<dbReference type="OrthoDB" id="10266696at2759"/>
<dbReference type="PRINTS" id="PR00405">
    <property type="entry name" value="REVINTRACTNG"/>
</dbReference>
<dbReference type="Pfam" id="PF01412">
    <property type="entry name" value="ArfGap"/>
    <property type="match status" value="1"/>
</dbReference>
<evidence type="ECO:0000256" key="5">
    <source>
        <dbReference type="PROSITE-ProRule" id="PRU00288"/>
    </source>
</evidence>
<evidence type="ECO:0000313" key="8">
    <source>
        <dbReference type="Proteomes" id="UP000224567"/>
    </source>
</evidence>
<accession>A0A2G2VH28</accession>
<dbReference type="GO" id="GO:0000139">
    <property type="term" value="C:Golgi membrane"/>
    <property type="evidence" value="ECO:0007669"/>
    <property type="project" value="GOC"/>
</dbReference>
<dbReference type="GO" id="GO:0048205">
    <property type="term" value="P:COPI coating of Golgi vesicle"/>
    <property type="evidence" value="ECO:0007669"/>
    <property type="project" value="TreeGrafter"/>
</dbReference>
<gene>
    <name evidence="7" type="ORF">CQW23_28621</name>
</gene>
<evidence type="ECO:0000256" key="3">
    <source>
        <dbReference type="ARBA" id="ARBA00022771"/>
    </source>
</evidence>
<dbReference type="Gene3D" id="1.10.220.150">
    <property type="entry name" value="Arf GTPase activating protein"/>
    <property type="match status" value="1"/>
</dbReference>
<sequence length="158" mass="17990">MASENFNDKNVVFRKLKSKPENKMCFDCNAKNSTWASVTYEIFLCIDCSVVHRLLGVHISFVSEIEYQLTTNAVKIRIRNDMGLKVYIMQKKELKDLNNLPLYFIFCYGLSDSPLPFGSTAVVQNFVDLAGIEHACQTLPTNVRMKEDHWISGLSPST</sequence>
<dbReference type="PANTHER" id="PTHR45686">
    <property type="entry name" value="ADP-RIBOSYLATION FACTOR GTPASE ACTIVATING PROTEIN 3, ISOFORM H-RELATED"/>
    <property type="match status" value="1"/>
</dbReference>